<organism evidence="2 3">
    <name type="scientific">Luedemannella flava</name>
    <dbReference type="NCBI Taxonomy" id="349316"/>
    <lineage>
        <taxon>Bacteria</taxon>
        <taxon>Bacillati</taxon>
        <taxon>Actinomycetota</taxon>
        <taxon>Actinomycetes</taxon>
        <taxon>Micromonosporales</taxon>
        <taxon>Micromonosporaceae</taxon>
        <taxon>Luedemannella</taxon>
    </lineage>
</organism>
<feature type="region of interest" description="Disordered" evidence="1">
    <location>
        <begin position="1"/>
        <end position="28"/>
    </location>
</feature>
<dbReference type="InterPro" id="IPR036444">
    <property type="entry name" value="PLipase_A2_dom_sf"/>
</dbReference>
<accession>A0ABP4YLY0</accession>
<dbReference type="Pfam" id="PF09056">
    <property type="entry name" value="Phospholip_A2_3"/>
    <property type="match status" value="1"/>
</dbReference>
<proteinExistence type="predicted"/>
<comment type="caution">
    <text evidence="2">The sequence shown here is derived from an EMBL/GenBank/DDBJ whole genome shotgun (WGS) entry which is preliminary data.</text>
</comment>
<dbReference type="SUPFAM" id="SSF48619">
    <property type="entry name" value="Phospholipase A2, PLA2"/>
    <property type="match status" value="1"/>
</dbReference>
<evidence type="ECO:0000256" key="1">
    <source>
        <dbReference type="SAM" id="MobiDB-lite"/>
    </source>
</evidence>
<protein>
    <submittedName>
        <fullName evidence="2">Uncharacterized protein</fullName>
    </submittedName>
</protein>
<sequence>MRGTLRTAGHRPVRAAERPMSAALPPGDAHNEEAMVSTAVRRVIVALTVVALAVGGAADPARAHDGAHAWPTDGCTAAPDFAFRHACVHHDGCYALHQARRATCDRRFLADMRAACRRQRVVVRQSCQATAYVYYGAVRLLGGFFYHQRNPHDRIHTPVG</sequence>
<name>A0ABP4YLY0_9ACTN</name>
<keyword evidence="3" id="KW-1185">Reference proteome</keyword>
<evidence type="ECO:0000313" key="2">
    <source>
        <dbReference type="EMBL" id="GAA1813985.1"/>
    </source>
</evidence>
<gene>
    <name evidence="2" type="ORF">GCM10009682_38780</name>
</gene>
<dbReference type="Proteomes" id="UP001500218">
    <property type="component" value="Unassembled WGS sequence"/>
</dbReference>
<reference evidence="3" key="1">
    <citation type="journal article" date="2019" name="Int. J. Syst. Evol. Microbiol.">
        <title>The Global Catalogue of Microorganisms (GCM) 10K type strain sequencing project: providing services to taxonomists for standard genome sequencing and annotation.</title>
        <authorList>
            <consortium name="The Broad Institute Genomics Platform"/>
            <consortium name="The Broad Institute Genome Sequencing Center for Infectious Disease"/>
            <person name="Wu L."/>
            <person name="Ma J."/>
        </authorList>
    </citation>
    <scope>NUCLEOTIDE SEQUENCE [LARGE SCALE GENOMIC DNA]</scope>
    <source>
        <strain evidence="3">JCM 13250</strain>
    </source>
</reference>
<dbReference type="EMBL" id="BAAALT010000126">
    <property type="protein sequence ID" value="GAA1813985.1"/>
    <property type="molecule type" value="Genomic_DNA"/>
</dbReference>
<evidence type="ECO:0000313" key="3">
    <source>
        <dbReference type="Proteomes" id="UP001500218"/>
    </source>
</evidence>
<dbReference type="InterPro" id="IPR015141">
    <property type="entry name" value="PLipase_A2_prok/fun"/>
</dbReference>
<dbReference type="Gene3D" id="1.20.90.10">
    <property type="entry name" value="Phospholipase A2 domain"/>
    <property type="match status" value="1"/>
</dbReference>